<evidence type="ECO:0000259" key="12">
    <source>
        <dbReference type="PROSITE" id="PS52019"/>
    </source>
</evidence>
<keyword evidence="2" id="KW-0597">Phosphoprotein</keyword>
<feature type="region of interest" description="C-terminal hotdog fold" evidence="8">
    <location>
        <begin position="1158"/>
        <end position="1318"/>
    </location>
</feature>
<dbReference type="SMART" id="SM00823">
    <property type="entry name" value="PKS_PP"/>
    <property type="match status" value="1"/>
</dbReference>
<dbReference type="InterPro" id="IPR020843">
    <property type="entry name" value="ER"/>
</dbReference>
<dbReference type="SUPFAM" id="SSF51735">
    <property type="entry name" value="NAD(P)-binding Rossmann-fold domains"/>
    <property type="match status" value="2"/>
</dbReference>
<dbReference type="Pfam" id="PF00107">
    <property type="entry name" value="ADH_zinc_N"/>
    <property type="match status" value="1"/>
</dbReference>
<evidence type="ECO:0000259" key="11">
    <source>
        <dbReference type="PROSITE" id="PS52004"/>
    </source>
</evidence>
<dbReference type="InterPro" id="IPR009081">
    <property type="entry name" value="PP-bd_ACP"/>
</dbReference>
<accession>A0A8U0ASA4</accession>
<dbReference type="InterPro" id="IPR020841">
    <property type="entry name" value="PKS_Beta-ketoAc_synthase_dom"/>
</dbReference>
<keyword evidence="7" id="KW-0012">Acyltransferase</keyword>
<dbReference type="SMART" id="SM00825">
    <property type="entry name" value="PKS_KS"/>
    <property type="match status" value="1"/>
</dbReference>
<dbReference type="Gene3D" id="3.30.70.3290">
    <property type="match status" value="1"/>
</dbReference>
<reference evidence="13" key="1">
    <citation type="submission" date="2020-12" db="EMBL/GenBank/DDBJ databases">
        <authorList>
            <person name="Li J."/>
            <person name="Zhen H."/>
            <person name="Chen Y."/>
            <person name="Liu L."/>
        </authorList>
    </citation>
    <scope>NUCLEOTIDE SEQUENCE</scope>
</reference>
<name>A0A8U0ASA4_PESTX</name>
<feature type="domain" description="PKS/mFAS DH" evidence="12">
    <location>
        <begin position="999"/>
        <end position="1318"/>
    </location>
</feature>
<feature type="region of interest" description="Disordered" evidence="9">
    <location>
        <begin position="1"/>
        <end position="86"/>
    </location>
</feature>
<dbReference type="Gene3D" id="1.10.1200.10">
    <property type="entry name" value="ACP-like"/>
    <property type="match status" value="1"/>
</dbReference>
<dbReference type="InterPro" id="IPR016035">
    <property type="entry name" value="Acyl_Trfase/lysoPLipase"/>
</dbReference>
<comment type="caution">
    <text evidence="8">Lacks conserved residue(s) required for the propagation of feature annotation.</text>
</comment>
<evidence type="ECO:0000256" key="6">
    <source>
        <dbReference type="ARBA" id="ARBA00023268"/>
    </source>
</evidence>
<evidence type="ECO:0000313" key="13">
    <source>
        <dbReference type="EMBL" id="UPN67557.1"/>
    </source>
</evidence>
<dbReference type="InterPro" id="IPR050091">
    <property type="entry name" value="PKS_NRPS_Biosynth_Enz"/>
</dbReference>
<dbReference type="InterPro" id="IPR016039">
    <property type="entry name" value="Thiolase-like"/>
</dbReference>
<dbReference type="InterPro" id="IPR020807">
    <property type="entry name" value="PKS_DH"/>
</dbReference>
<dbReference type="InterPro" id="IPR056501">
    <property type="entry name" value="NAD-bd_HRPKS_sdrA"/>
</dbReference>
<dbReference type="InterPro" id="IPR013149">
    <property type="entry name" value="ADH-like_C"/>
</dbReference>
<dbReference type="InterPro" id="IPR001227">
    <property type="entry name" value="Ac_transferase_dom_sf"/>
</dbReference>
<dbReference type="SUPFAM" id="SSF50129">
    <property type="entry name" value="GroES-like"/>
    <property type="match status" value="1"/>
</dbReference>
<dbReference type="Gene3D" id="3.40.366.10">
    <property type="entry name" value="Malonyl-Coenzyme A Acyl Carrier Protein, domain 2"/>
    <property type="match status" value="1"/>
</dbReference>
<dbReference type="GO" id="GO:0031177">
    <property type="term" value="F:phosphopantetheine binding"/>
    <property type="evidence" value="ECO:0007669"/>
    <property type="project" value="InterPro"/>
</dbReference>
<evidence type="ECO:0000259" key="10">
    <source>
        <dbReference type="PROSITE" id="PS50075"/>
    </source>
</evidence>
<evidence type="ECO:0000256" key="3">
    <source>
        <dbReference type="ARBA" id="ARBA00022679"/>
    </source>
</evidence>
<organism evidence="13">
    <name type="scientific">Pestalotiopsis sp</name>
    <dbReference type="NCBI Taxonomy" id="36460"/>
    <lineage>
        <taxon>Eukaryota</taxon>
        <taxon>Fungi</taxon>
        <taxon>Dikarya</taxon>
        <taxon>Ascomycota</taxon>
        <taxon>Pezizomycotina</taxon>
        <taxon>Sordariomycetes</taxon>
        <taxon>Xylariomycetidae</taxon>
        <taxon>Amphisphaeriales</taxon>
        <taxon>Sporocadaceae</taxon>
        <taxon>Pestalotiopsis</taxon>
    </lineage>
</organism>
<dbReference type="SMART" id="SM00829">
    <property type="entry name" value="PKS_ER"/>
    <property type="match status" value="1"/>
</dbReference>
<dbReference type="SUPFAM" id="SSF47336">
    <property type="entry name" value="ACP-like"/>
    <property type="match status" value="1"/>
</dbReference>
<dbReference type="GO" id="GO:0006633">
    <property type="term" value="P:fatty acid biosynthetic process"/>
    <property type="evidence" value="ECO:0007669"/>
    <property type="project" value="TreeGrafter"/>
</dbReference>
<dbReference type="GO" id="GO:0016491">
    <property type="term" value="F:oxidoreductase activity"/>
    <property type="evidence" value="ECO:0007669"/>
    <property type="project" value="UniProtKB-KW"/>
</dbReference>
<dbReference type="FunFam" id="3.40.50.720:FF:000209">
    <property type="entry name" value="Polyketide synthase Pks12"/>
    <property type="match status" value="1"/>
</dbReference>
<dbReference type="SMART" id="SM00826">
    <property type="entry name" value="PKS_DH"/>
    <property type="match status" value="1"/>
</dbReference>
<keyword evidence="4" id="KW-0521">NADP</keyword>
<dbReference type="InterPro" id="IPR049900">
    <property type="entry name" value="PKS_mFAS_DH"/>
</dbReference>
<dbReference type="SMART" id="SM00827">
    <property type="entry name" value="PKS_AT"/>
    <property type="match status" value="1"/>
</dbReference>
<dbReference type="InterPro" id="IPR016036">
    <property type="entry name" value="Malonyl_transacylase_ACP-bd"/>
</dbReference>
<dbReference type="InterPro" id="IPR032821">
    <property type="entry name" value="PKS_assoc"/>
</dbReference>
<dbReference type="SMART" id="SM00822">
    <property type="entry name" value="PKS_KR"/>
    <property type="match status" value="1"/>
</dbReference>
<dbReference type="GO" id="GO:0044550">
    <property type="term" value="P:secondary metabolite biosynthetic process"/>
    <property type="evidence" value="ECO:0007669"/>
    <property type="project" value="TreeGrafter"/>
</dbReference>
<keyword evidence="1" id="KW-0596">Phosphopantetheine</keyword>
<dbReference type="Pfam" id="PF14765">
    <property type="entry name" value="PS-DH"/>
    <property type="match status" value="1"/>
</dbReference>
<dbReference type="Pfam" id="PF23297">
    <property type="entry name" value="ACP_SdgA_C"/>
    <property type="match status" value="1"/>
</dbReference>
<keyword evidence="3" id="KW-0808">Transferase</keyword>
<dbReference type="Gene3D" id="3.40.50.720">
    <property type="entry name" value="NAD(P)-binding Rossmann-like Domain"/>
    <property type="match status" value="2"/>
</dbReference>
<evidence type="ECO:0008006" key="14">
    <source>
        <dbReference type="Google" id="ProtNLM"/>
    </source>
</evidence>
<dbReference type="PROSITE" id="PS52004">
    <property type="entry name" value="KS3_2"/>
    <property type="match status" value="1"/>
</dbReference>
<dbReference type="InterPro" id="IPR011032">
    <property type="entry name" value="GroES-like_sf"/>
</dbReference>
<evidence type="ECO:0000256" key="1">
    <source>
        <dbReference type="ARBA" id="ARBA00022450"/>
    </source>
</evidence>
<dbReference type="InterPro" id="IPR014043">
    <property type="entry name" value="Acyl_transferase_dom"/>
</dbReference>
<dbReference type="InterPro" id="IPR036736">
    <property type="entry name" value="ACP-like_sf"/>
</dbReference>
<dbReference type="InterPro" id="IPR049552">
    <property type="entry name" value="PKS_DH_N"/>
</dbReference>
<dbReference type="InterPro" id="IPR014030">
    <property type="entry name" value="Ketoacyl_synth_N"/>
</dbReference>
<feature type="compositionally biased region" description="Polar residues" evidence="9">
    <location>
        <begin position="1"/>
        <end position="65"/>
    </location>
</feature>
<dbReference type="Gene3D" id="3.90.180.10">
    <property type="entry name" value="Medium-chain alcohol dehydrogenases, catalytic domain"/>
    <property type="match status" value="1"/>
</dbReference>
<dbReference type="InterPro" id="IPR042104">
    <property type="entry name" value="PKS_dehydratase_sf"/>
</dbReference>
<dbReference type="InterPro" id="IPR014031">
    <property type="entry name" value="Ketoacyl_synth_C"/>
</dbReference>
<dbReference type="GO" id="GO:1901336">
    <property type="term" value="P:lactone biosynthetic process"/>
    <property type="evidence" value="ECO:0007669"/>
    <property type="project" value="UniProtKB-ARBA"/>
</dbReference>
<dbReference type="CDD" id="cd05195">
    <property type="entry name" value="enoyl_red"/>
    <property type="match status" value="1"/>
</dbReference>
<feature type="domain" description="Carrier" evidence="10">
    <location>
        <begin position="2173"/>
        <end position="2250"/>
    </location>
</feature>
<dbReference type="SUPFAM" id="SSF53901">
    <property type="entry name" value="Thiolase-like"/>
    <property type="match status" value="1"/>
</dbReference>
<dbReference type="PANTHER" id="PTHR43775:SF13">
    <property type="entry name" value="POLYKETIDE SYNTHASE 1"/>
    <property type="match status" value="1"/>
</dbReference>
<feature type="region of interest" description="N-terminal hotdog fold" evidence="8">
    <location>
        <begin position="999"/>
        <end position="1130"/>
    </location>
</feature>
<dbReference type="Pfam" id="PF00698">
    <property type="entry name" value="Acyl_transf_1"/>
    <property type="match status" value="1"/>
</dbReference>
<evidence type="ECO:0000256" key="4">
    <source>
        <dbReference type="ARBA" id="ARBA00022857"/>
    </source>
</evidence>
<dbReference type="FunFam" id="3.40.366.10:FF:000002">
    <property type="entry name" value="Probable polyketide synthase 2"/>
    <property type="match status" value="1"/>
</dbReference>
<dbReference type="InterPro" id="IPR013154">
    <property type="entry name" value="ADH-like_N"/>
</dbReference>
<dbReference type="PROSITE" id="PS50075">
    <property type="entry name" value="CARRIER"/>
    <property type="match status" value="1"/>
</dbReference>
<dbReference type="SUPFAM" id="SSF52151">
    <property type="entry name" value="FabD/lysophospholipase-like"/>
    <property type="match status" value="1"/>
</dbReference>
<sequence length="2255" mass="244032">MAPTATNGEGATSTVNDLTIRVASQPNGQTNGEVNGQASEMTNGSTNGHANGTTNGHFSEASSQGPPTPTTPSTPTSSRPTPPQMPIAIVGMSCRLPGHVATPGEFWEMLARARSGYSTIPEERFSLAPFHHPNPGKAGCANPVGGHFLDFDLESFDAPFFSLTEKEAISMDPQQRLLLEGTFEALEHAGIPKQSIVAKDVGVFIGGSFPEYESHLFRDSDTIPMHQATGCAYGMQSNRISHFFDLKGPSFTSDTACSSSLVALHLACQSLRTGESSMAITGGCHLNMLPEFYISFAKSRLFSDSGRSYSFDNRGTGFGRGEGCGVVILKPLEQALKDGDHVKAIIAGSGINQDGRTPGITMPCGIAQRDLMQQVYDNANLDPKDVGFIEAHGTGTRVGDPIEATALHDVFGSRSARDPLFLGSLKSNIGHLEGASGIVAVIKAAMMLERGFVLPNYDFKVPNPKIPWKEWNYKVPITQRPWPRSKKLISVNNFGFGGTNAHVVLEKVPFATRVPRDDADLKDDNPGRKLFVFSANDKNTLETVLKNLVVYLEQRPEMFQKDLMGNFAYTLCQRRSLLQHRVAISAQRSFDLIETISSGNYSAGKEGDALRIGFVFTGQGAQWYGMGRELYDQYPVFKNAIDRADAVLKSIGASWSLIEELSKDEKTSQVGAAHISQPSCTAVQLALVDLLRTWGVYPEAVTGHSSGEIGAAYAAGIIDFDSGMEIAYHRGRLIPVLKERYPDLRGSMMAVGGSKEEFEPLIASLKEGEVKIACYNSPTSLTISGDEAGIDELKKIVDEKQTFNRKLFVDTAYHSHHMNLLAKDYQAAIGHLPAPAPTNVRFHSSLLGRQCDASELEPSYWVQNLTCAVGFSEAVKSMLAPIGEHRTGVNMLVELGPHSALQGPIKQIMQAVGGDAPKIPYAAALGRKKDAVETALALAGTLFTKGLTLDFNAVNFPKNQKTPPQLLTDLPRYPWNKSTKYWHDSRLTQKHKHRSAARNDILGTVAHYSNDLEPTWRNIVRLEDLPWLEHHKVQSLTVFPMSGFITMAIEAAAQRAAAAETVFDKYQLRDVSVIAPLVIPDADVEMTTTLRPDQESTQGTWDEFRICSWSKAQGWKEHCKGFIAVENHESNGVDDTRLSEEAEARIKSTIAGVEAAASAPVSSDKLYETLTELGVGYGTTFQGMSKVSASNECSKADLIVPDIAKEMPNHHVSPAVLQPAFLESLISMYWPIADGGRSSVDTIYLPSAVERITVSKKITEATQEPGQLLKAYSQGQFSTDAPKSTKIAMFVTSKDAPTEPLISIEDLTISPIIDHEATAEEEHKELCYKMDWEPILESEPAEPPKPVESEVVIIHSNTALQGKVATDLAGTLEKLTGKMPQMATLLTAPDAEGKLAIFLPEIEKAFLSNIKSNEFEALQQILTKVSGALWVVRGAYDNATSPDMNMITGVSRTIRSETLLPFATLDLDGRTPLEADSVTEAVLKVFQAVFSGGSSTGEMEFSQRGGKFFTPRIINDPEMNAIVHQETASAALQPTPFGQGDRSLKLKIGNVGALETLHFVDDESKEAPLDADEIEIEVKAIGLNHRDLTAAHGKLATDDFGVEASGLVTKIGSKVTNLKVGDRVAAMTHGGFATSTRTKATFAFKMPTDMSFETGASLPLAYSTAYYSLIELGRLQEDESVLIHAAARAVGQAAISLAQMIGADVFVTVGSAEKKESLMEQYNIPEDHIFYSRNNTFGKSLRQVTNGSGVDVVLNCLAGDAVRESWDCLNKFGRLIDVGTRISSTSMKLEMDQFEHNSSFMTVDMMALAAEKPKLLQRVLADVSKLIKYNKVAPPSPITTFPISQVETALKSLQNSSNAHGKLVVVPHADDIVKATPPKKPHQLLKANATYILIGGTGGLGRSMSRWMIKRGARNLVLVSRSGSATGKVKELIDEAMQEGANVVVRRCDVANPADVEDLVNQGLEGMPPVRGLIHGAMVLHDVLFEKMTFDQYTSVIESKVQGGWNFHNALVNAPLDFFVAISSVAGAVGNRGQAAYAAANCFLNALVQYRLASGLPASSLDLTAISDTGYLAEDAEKAAEVAKNLAGDSICEAEVLALLGTAISGKLGAICNNHTITGMRITPEQQPFWTQDAKCKHLREAAEAEAAANAAAGGNKNISWNAAAKAAKTLEEAEQVVCDGLVEKCAAVMMMEKEDLDVTRALSHYPLDSLVAIEIRNFITREFEATLQVLELLSSGSLQSLAKGVCVKSKMINF</sequence>
<dbReference type="EMBL" id="MW373485">
    <property type="protein sequence ID" value="UPN67557.1"/>
    <property type="molecule type" value="mRNA"/>
</dbReference>
<dbReference type="SUPFAM" id="SSF55048">
    <property type="entry name" value="Probable ACP-binding domain of malonyl-CoA ACP transacylase"/>
    <property type="match status" value="1"/>
</dbReference>
<keyword evidence="5" id="KW-0560">Oxidoreductase</keyword>
<protein>
    <recommendedName>
        <fullName evidence="14">Polyketide synthase</fullName>
    </recommendedName>
</protein>
<dbReference type="Pfam" id="PF02801">
    <property type="entry name" value="Ketoacyl-synt_C"/>
    <property type="match status" value="1"/>
</dbReference>
<keyword evidence="6" id="KW-0511">Multifunctional enzyme</keyword>
<feature type="domain" description="Ketosynthase family 3 (KS3)" evidence="11">
    <location>
        <begin position="84"/>
        <end position="507"/>
    </location>
</feature>
<dbReference type="PROSITE" id="PS52019">
    <property type="entry name" value="PKS_MFAS_DH"/>
    <property type="match status" value="1"/>
</dbReference>
<dbReference type="Pfam" id="PF21089">
    <property type="entry name" value="PKS_DH_N"/>
    <property type="match status" value="1"/>
</dbReference>
<evidence type="ECO:0000256" key="5">
    <source>
        <dbReference type="ARBA" id="ARBA00023002"/>
    </source>
</evidence>
<evidence type="ECO:0000256" key="2">
    <source>
        <dbReference type="ARBA" id="ARBA00022553"/>
    </source>
</evidence>
<dbReference type="InterPro" id="IPR020806">
    <property type="entry name" value="PKS_PP-bd"/>
</dbReference>
<dbReference type="SMR" id="A0A8U0ASA4"/>
<dbReference type="Pfam" id="PF16197">
    <property type="entry name" value="KAsynt_C_assoc"/>
    <property type="match status" value="1"/>
</dbReference>
<dbReference type="Gene3D" id="3.40.47.10">
    <property type="match status" value="1"/>
</dbReference>
<proteinExistence type="evidence at transcript level"/>
<dbReference type="Pfam" id="PF23114">
    <property type="entry name" value="NAD-bd_HRPKS_sdrA"/>
    <property type="match status" value="1"/>
</dbReference>
<dbReference type="Pfam" id="PF00109">
    <property type="entry name" value="ketoacyl-synt"/>
    <property type="match status" value="1"/>
</dbReference>
<dbReference type="Gene3D" id="3.40.50.11460">
    <property type="match status" value="1"/>
</dbReference>
<dbReference type="InterPro" id="IPR013968">
    <property type="entry name" value="PKS_KR"/>
</dbReference>
<dbReference type="PANTHER" id="PTHR43775">
    <property type="entry name" value="FATTY ACID SYNTHASE"/>
    <property type="match status" value="1"/>
</dbReference>
<evidence type="ECO:0000256" key="9">
    <source>
        <dbReference type="SAM" id="MobiDB-lite"/>
    </source>
</evidence>
<dbReference type="Pfam" id="PF08659">
    <property type="entry name" value="KR"/>
    <property type="match status" value="1"/>
</dbReference>
<dbReference type="InterPro" id="IPR049551">
    <property type="entry name" value="PKS_DH_C"/>
</dbReference>
<dbReference type="InterPro" id="IPR057326">
    <property type="entry name" value="KR_dom"/>
</dbReference>
<dbReference type="InterPro" id="IPR036291">
    <property type="entry name" value="NAD(P)-bd_dom_sf"/>
</dbReference>
<dbReference type="GO" id="GO:0004312">
    <property type="term" value="F:fatty acid synthase activity"/>
    <property type="evidence" value="ECO:0007669"/>
    <property type="project" value="TreeGrafter"/>
</dbReference>
<evidence type="ECO:0000256" key="8">
    <source>
        <dbReference type="PROSITE-ProRule" id="PRU01363"/>
    </source>
</evidence>
<dbReference type="CDD" id="cd00833">
    <property type="entry name" value="PKS"/>
    <property type="match status" value="1"/>
</dbReference>
<dbReference type="Gene3D" id="3.10.129.110">
    <property type="entry name" value="Polyketide synthase dehydratase"/>
    <property type="match status" value="1"/>
</dbReference>
<evidence type="ECO:0000256" key="7">
    <source>
        <dbReference type="ARBA" id="ARBA00023315"/>
    </source>
</evidence>
<dbReference type="Pfam" id="PF08240">
    <property type="entry name" value="ADH_N"/>
    <property type="match status" value="1"/>
</dbReference>